<keyword evidence="2" id="KW-0812">Transmembrane</keyword>
<evidence type="ECO:0000256" key="2">
    <source>
        <dbReference type="SAM" id="Phobius"/>
    </source>
</evidence>
<organism evidence="3">
    <name type="scientific">marine sediment metagenome</name>
    <dbReference type="NCBI Taxonomy" id="412755"/>
    <lineage>
        <taxon>unclassified sequences</taxon>
        <taxon>metagenomes</taxon>
        <taxon>ecological metagenomes</taxon>
    </lineage>
</organism>
<sequence length="103" mass="11638">MTNSKKSEAWWERLPRIIGGWGFAILVFLKFPQFPFMEKPTTSAWVVYVGLMIFFVGVAHSTAVGIVLGNVTRAWSFVRRGGKERRTSSGSVEGGSERRRERS</sequence>
<proteinExistence type="predicted"/>
<gene>
    <name evidence="3" type="ORF">LCGC14_1247930</name>
</gene>
<comment type="caution">
    <text evidence="3">The sequence shown here is derived from an EMBL/GenBank/DDBJ whole genome shotgun (WGS) entry which is preliminary data.</text>
</comment>
<reference evidence="3" key="1">
    <citation type="journal article" date="2015" name="Nature">
        <title>Complex archaea that bridge the gap between prokaryotes and eukaryotes.</title>
        <authorList>
            <person name="Spang A."/>
            <person name="Saw J.H."/>
            <person name="Jorgensen S.L."/>
            <person name="Zaremba-Niedzwiedzka K."/>
            <person name="Martijn J."/>
            <person name="Lind A.E."/>
            <person name="van Eijk R."/>
            <person name="Schleper C."/>
            <person name="Guy L."/>
            <person name="Ettema T.J."/>
        </authorList>
    </citation>
    <scope>NUCLEOTIDE SEQUENCE</scope>
</reference>
<feature type="transmembrane region" description="Helical" evidence="2">
    <location>
        <begin position="14"/>
        <end position="33"/>
    </location>
</feature>
<evidence type="ECO:0000313" key="3">
    <source>
        <dbReference type="EMBL" id="KKM89512.1"/>
    </source>
</evidence>
<protein>
    <submittedName>
        <fullName evidence="3">Uncharacterized protein</fullName>
    </submittedName>
</protein>
<name>A0A0F9P7V3_9ZZZZ</name>
<evidence type="ECO:0000256" key="1">
    <source>
        <dbReference type="SAM" id="MobiDB-lite"/>
    </source>
</evidence>
<feature type="region of interest" description="Disordered" evidence="1">
    <location>
        <begin position="81"/>
        <end position="103"/>
    </location>
</feature>
<dbReference type="EMBL" id="LAZR01006806">
    <property type="protein sequence ID" value="KKM89512.1"/>
    <property type="molecule type" value="Genomic_DNA"/>
</dbReference>
<feature type="transmembrane region" description="Helical" evidence="2">
    <location>
        <begin position="45"/>
        <end position="71"/>
    </location>
</feature>
<keyword evidence="2" id="KW-0472">Membrane</keyword>
<keyword evidence="2" id="KW-1133">Transmembrane helix</keyword>
<dbReference type="AlphaFoldDB" id="A0A0F9P7V3"/>
<accession>A0A0F9P7V3</accession>